<protein>
    <submittedName>
        <fullName evidence="4">TIM barrel protein</fullName>
    </submittedName>
</protein>
<accession>A0ABT0PV96</accession>
<gene>
    <name evidence="4" type="ORF">M3P19_14960</name>
</gene>
<dbReference type="PANTHER" id="PTHR43489">
    <property type="entry name" value="ISOMERASE"/>
    <property type="match status" value="1"/>
</dbReference>
<feature type="signal peptide" evidence="2">
    <location>
        <begin position="1"/>
        <end position="24"/>
    </location>
</feature>
<dbReference type="Proteomes" id="UP001203607">
    <property type="component" value="Unassembled WGS sequence"/>
</dbReference>
<feature type="chain" id="PRO_5047450281" evidence="2">
    <location>
        <begin position="25"/>
        <end position="287"/>
    </location>
</feature>
<dbReference type="RefSeq" id="WP_249658503.1">
    <property type="nucleotide sequence ID" value="NZ_JAMFMA010000004.1"/>
</dbReference>
<keyword evidence="1" id="KW-0413">Isomerase</keyword>
<comment type="caution">
    <text evidence="4">The sequence shown here is derived from an EMBL/GenBank/DDBJ whole genome shotgun (WGS) entry which is preliminary data.</text>
</comment>
<dbReference type="SUPFAM" id="SSF51658">
    <property type="entry name" value="Xylose isomerase-like"/>
    <property type="match status" value="1"/>
</dbReference>
<proteinExistence type="predicted"/>
<evidence type="ECO:0000313" key="5">
    <source>
        <dbReference type="Proteomes" id="UP001203607"/>
    </source>
</evidence>
<evidence type="ECO:0000256" key="2">
    <source>
        <dbReference type="SAM" id="SignalP"/>
    </source>
</evidence>
<keyword evidence="2" id="KW-0732">Signal</keyword>
<dbReference type="EMBL" id="JAMFMA010000004">
    <property type="protein sequence ID" value="MCL6275315.1"/>
    <property type="molecule type" value="Genomic_DNA"/>
</dbReference>
<dbReference type="Gene3D" id="3.20.20.150">
    <property type="entry name" value="Divalent-metal-dependent TIM barrel enzymes"/>
    <property type="match status" value="1"/>
</dbReference>
<organism evidence="4 5">
    <name type="scientific">Flagellimonas spongiicola</name>
    <dbReference type="NCBI Taxonomy" id="2942208"/>
    <lineage>
        <taxon>Bacteria</taxon>
        <taxon>Pseudomonadati</taxon>
        <taxon>Bacteroidota</taxon>
        <taxon>Flavobacteriia</taxon>
        <taxon>Flavobacteriales</taxon>
        <taxon>Flavobacteriaceae</taxon>
        <taxon>Flagellimonas</taxon>
    </lineage>
</organism>
<feature type="domain" description="Xylose isomerase-like TIM barrel" evidence="3">
    <location>
        <begin position="101"/>
        <end position="267"/>
    </location>
</feature>
<dbReference type="PANTHER" id="PTHR43489:SF3">
    <property type="entry name" value="XYLOSE ISOMERASE DOMAIN PROTEIN TIM BARREL"/>
    <property type="match status" value="1"/>
</dbReference>
<dbReference type="Pfam" id="PF01261">
    <property type="entry name" value="AP_endonuc_2"/>
    <property type="match status" value="1"/>
</dbReference>
<keyword evidence="5" id="KW-1185">Reference proteome</keyword>
<evidence type="ECO:0000259" key="3">
    <source>
        <dbReference type="Pfam" id="PF01261"/>
    </source>
</evidence>
<evidence type="ECO:0000313" key="4">
    <source>
        <dbReference type="EMBL" id="MCL6275315.1"/>
    </source>
</evidence>
<evidence type="ECO:0000256" key="1">
    <source>
        <dbReference type="ARBA" id="ARBA00023235"/>
    </source>
</evidence>
<reference evidence="4 5" key="1">
    <citation type="submission" date="2022-05" db="EMBL/GenBank/DDBJ databases">
        <authorList>
            <person name="Park J.-S."/>
        </authorList>
    </citation>
    <scope>NUCLEOTIDE SEQUENCE [LARGE SCALE GENOMIC DNA]</scope>
    <source>
        <strain evidence="4 5">2012CJ35-5</strain>
    </source>
</reference>
<name>A0ABT0PV96_9FLAO</name>
<dbReference type="InterPro" id="IPR013022">
    <property type="entry name" value="Xyl_isomerase-like_TIM-brl"/>
</dbReference>
<sequence length="287" mass="32583">MKRRNFIATAAVGAAGIASSQVNAQKMETSKDFKLKNNINHSVCQWCFNDIPLEDFLKTLKDLGIKAIDLIGPKDWPLLKQYDIHCSMCNGAEISLEEGWNDPKNHDVLIKNYTEMIPKVAEAGYTNLICFSGNRNGMNDYVGLQNCVDGLSKIIPLAEEHGVVIQMELFNQVNHPDYMCDSSLWGVELCKHLGSDNFKLLYDIYHMQIQEGDIIRSIQNYHPYFGHYHTAGVPGRNEIDESQELYYPAIMKAILDTGYKGYVAQEFLPTWDDKIEALKDGFTRCDI</sequence>
<dbReference type="InterPro" id="IPR036237">
    <property type="entry name" value="Xyl_isomerase-like_sf"/>
</dbReference>
<dbReference type="InterPro" id="IPR050417">
    <property type="entry name" value="Sugar_Epim/Isomerase"/>
</dbReference>